<dbReference type="Gene3D" id="3.30.40.10">
    <property type="entry name" value="Zinc/RING finger domain, C3HC4 (zinc finger)"/>
    <property type="match status" value="1"/>
</dbReference>
<evidence type="ECO:0000313" key="5">
    <source>
        <dbReference type="Proteomes" id="UP000016931"/>
    </source>
</evidence>
<evidence type="ECO:0000256" key="1">
    <source>
        <dbReference type="ARBA" id="ARBA00022801"/>
    </source>
</evidence>
<dbReference type="HOGENOM" id="CLU_000315_32_0_1"/>
<dbReference type="SUPFAM" id="SSF52540">
    <property type="entry name" value="P-loop containing nucleoside triphosphate hydrolases"/>
    <property type="match status" value="1"/>
</dbReference>
<dbReference type="SUPFAM" id="SSF57903">
    <property type="entry name" value="FYVE/PHD zinc finger"/>
    <property type="match status" value="1"/>
</dbReference>
<dbReference type="PANTHER" id="PTHR10799">
    <property type="entry name" value="SNF2/RAD54 HELICASE FAMILY"/>
    <property type="match status" value="1"/>
</dbReference>
<proteinExistence type="predicted"/>
<feature type="non-terminal residue" evidence="4">
    <location>
        <position position="547"/>
    </location>
</feature>
<dbReference type="SMART" id="SM00490">
    <property type="entry name" value="HELICc"/>
    <property type="match status" value="1"/>
</dbReference>
<dbReference type="CDD" id="cd18793">
    <property type="entry name" value="SF2_C_SNF"/>
    <property type="match status" value="1"/>
</dbReference>
<feature type="domain" description="Helicase C-terminal" evidence="3">
    <location>
        <begin position="40"/>
        <end position="212"/>
    </location>
</feature>
<keyword evidence="1 4" id="KW-0378">Hydrolase</keyword>
<gene>
    <name evidence="4" type="ORF">SEPMUDRAFT_128307</name>
</gene>
<feature type="region of interest" description="Disordered" evidence="2">
    <location>
        <begin position="199"/>
        <end position="218"/>
    </location>
</feature>
<dbReference type="Proteomes" id="UP000016931">
    <property type="component" value="Unassembled WGS sequence"/>
</dbReference>
<evidence type="ECO:0000259" key="3">
    <source>
        <dbReference type="PROSITE" id="PS51194"/>
    </source>
</evidence>
<dbReference type="InterPro" id="IPR013083">
    <property type="entry name" value="Znf_RING/FYVE/PHD"/>
</dbReference>
<sequence>MNLLMQLRKACAHPYLLSGAAPLEYEIGDHVKNASSKFIVVDKLIEELCIKRGKKVLIFSGFTRMLNLCEELLHNKGANTRQGSFRFARLDGSTSRAQRNLSIRLFNQMDSDYKVMLISTRAGGLGINLTSATDVVFLDEDWNPQVTLQAEARAHRIGQTQKVTIYKLCTSGTVEEQMMGRIRKKLYLSAKITESMQNIHTGNSPEKKRKRQISGRATAVDDDAPHLDTASLQSLLRRGAQTLARPEVPVDELLSWDWETTLENCKDKPLDPLVVGANGEVAEVDEQKWLNTMERVECAIFEGKKHDKELEKKIEKTVDLNRADRRAGKNTTVEIDGFMINKISLNCADWEAVPTLAGKDPRLAEFKKEKKPPIQHQEFCQCCWMGGEVHTCSSCPRAYHQLCLDRDWRAKMRSTLQFHCPQHQCRDCGGKTTDVGGMIYRCRWCENGFCEDCLDWDTVTLVGDTLPEFEMRNFGKNAQAYFVECPHCIQRMQADPNDAKLTANERAKIESRYAAWLLEEGEEESGPSPTFAQDTPDTVSEVMTPMD</sequence>
<dbReference type="eggNOG" id="KOG0385">
    <property type="taxonomic scope" value="Eukaryota"/>
</dbReference>
<dbReference type="GeneID" id="27899345"/>
<dbReference type="InterPro" id="IPR011011">
    <property type="entry name" value="Znf_FYVE_PHD"/>
</dbReference>
<dbReference type="Pfam" id="PF00271">
    <property type="entry name" value="Helicase_C"/>
    <property type="match status" value="1"/>
</dbReference>
<dbReference type="InterPro" id="IPR027417">
    <property type="entry name" value="P-loop_NTPase"/>
</dbReference>
<dbReference type="InterPro" id="IPR001650">
    <property type="entry name" value="Helicase_C-like"/>
</dbReference>
<dbReference type="EMBL" id="KB456269">
    <property type="protein sequence ID" value="EMF09718.1"/>
    <property type="molecule type" value="Genomic_DNA"/>
</dbReference>
<name>N1QGM7_SPHMS</name>
<evidence type="ECO:0000313" key="4">
    <source>
        <dbReference type="EMBL" id="EMF09718.1"/>
    </source>
</evidence>
<protein>
    <submittedName>
        <fullName evidence="4">p-loop containing nucleoside triphosphate hydrolase protein</fullName>
    </submittedName>
</protein>
<dbReference type="OrthoDB" id="448448at2759"/>
<feature type="region of interest" description="Disordered" evidence="2">
    <location>
        <begin position="520"/>
        <end position="547"/>
    </location>
</feature>
<keyword evidence="5" id="KW-1185">Reference proteome</keyword>
<reference evidence="4 5" key="1">
    <citation type="journal article" date="2012" name="PLoS Pathog.">
        <title>Diverse lifestyles and strategies of plant pathogenesis encoded in the genomes of eighteen Dothideomycetes fungi.</title>
        <authorList>
            <person name="Ohm R.A."/>
            <person name="Feau N."/>
            <person name="Henrissat B."/>
            <person name="Schoch C.L."/>
            <person name="Horwitz B.A."/>
            <person name="Barry K.W."/>
            <person name="Condon B.J."/>
            <person name="Copeland A.C."/>
            <person name="Dhillon B."/>
            <person name="Glaser F."/>
            <person name="Hesse C.N."/>
            <person name="Kosti I."/>
            <person name="LaButti K."/>
            <person name="Lindquist E.A."/>
            <person name="Lucas S."/>
            <person name="Salamov A.A."/>
            <person name="Bradshaw R.E."/>
            <person name="Ciuffetti L."/>
            <person name="Hamelin R.C."/>
            <person name="Kema G.H.J."/>
            <person name="Lawrence C."/>
            <person name="Scott J.A."/>
            <person name="Spatafora J.W."/>
            <person name="Turgeon B.G."/>
            <person name="de Wit P.J.G.M."/>
            <person name="Zhong S."/>
            <person name="Goodwin S.B."/>
            <person name="Grigoriev I.V."/>
        </authorList>
    </citation>
    <scope>NUCLEOTIDE SEQUENCE [LARGE SCALE GENOMIC DNA]</scope>
    <source>
        <strain evidence="4 5">SO2202</strain>
    </source>
</reference>
<evidence type="ECO:0000256" key="2">
    <source>
        <dbReference type="SAM" id="MobiDB-lite"/>
    </source>
</evidence>
<dbReference type="PROSITE" id="PS51194">
    <property type="entry name" value="HELICASE_CTER"/>
    <property type="match status" value="1"/>
</dbReference>
<organism evidence="4 5">
    <name type="scientific">Sphaerulina musiva (strain SO2202)</name>
    <name type="common">Poplar stem canker fungus</name>
    <name type="synonym">Septoria musiva</name>
    <dbReference type="NCBI Taxonomy" id="692275"/>
    <lineage>
        <taxon>Eukaryota</taxon>
        <taxon>Fungi</taxon>
        <taxon>Dikarya</taxon>
        <taxon>Ascomycota</taxon>
        <taxon>Pezizomycotina</taxon>
        <taxon>Dothideomycetes</taxon>
        <taxon>Dothideomycetidae</taxon>
        <taxon>Mycosphaerellales</taxon>
        <taxon>Mycosphaerellaceae</taxon>
        <taxon>Sphaerulina</taxon>
    </lineage>
</organism>
<dbReference type="RefSeq" id="XP_016757839.1">
    <property type="nucleotide sequence ID" value="XM_016902208.1"/>
</dbReference>
<dbReference type="STRING" id="692275.N1QGM7"/>
<dbReference type="Gene3D" id="3.40.50.300">
    <property type="entry name" value="P-loop containing nucleotide triphosphate hydrolases"/>
    <property type="match status" value="1"/>
</dbReference>
<accession>N1QGM7</accession>
<dbReference type="InterPro" id="IPR049730">
    <property type="entry name" value="SNF2/RAD54-like_C"/>
</dbReference>
<dbReference type="GO" id="GO:0016787">
    <property type="term" value="F:hydrolase activity"/>
    <property type="evidence" value="ECO:0007669"/>
    <property type="project" value="UniProtKB-KW"/>
</dbReference>
<dbReference type="AlphaFoldDB" id="N1QGM7"/>